<evidence type="ECO:0000313" key="8">
    <source>
        <dbReference type="EMBL" id="KKK39017.1"/>
    </source>
</evidence>
<dbReference type="OrthoDB" id="9807790at2"/>
<dbReference type="InterPro" id="IPR023839">
    <property type="entry name" value="Firmicutes_EssC_C"/>
</dbReference>
<dbReference type="GO" id="GO:0005524">
    <property type="term" value="F:ATP binding"/>
    <property type="evidence" value="ECO:0007669"/>
    <property type="project" value="UniProtKB-UniRule"/>
</dbReference>
<organism evidence="8 9">
    <name type="scientific">Mesobacillus campisalis</name>
    <dbReference type="NCBI Taxonomy" id="1408103"/>
    <lineage>
        <taxon>Bacteria</taxon>
        <taxon>Bacillati</taxon>
        <taxon>Bacillota</taxon>
        <taxon>Bacilli</taxon>
        <taxon>Bacillales</taxon>
        <taxon>Bacillaceae</taxon>
        <taxon>Mesobacillus</taxon>
    </lineage>
</organism>
<keyword evidence="5" id="KW-1133">Transmembrane helix</keyword>
<feature type="domain" description="FtsK" evidence="7">
    <location>
        <begin position="684"/>
        <end position="884"/>
    </location>
</feature>
<dbReference type="EMBL" id="LAYY01000005">
    <property type="protein sequence ID" value="KKK39017.1"/>
    <property type="molecule type" value="Genomic_DNA"/>
</dbReference>
<evidence type="ECO:0000259" key="6">
    <source>
        <dbReference type="PROSITE" id="PS50006"/>
    </source>
</evidence>
<proteinExistence type="predicted"/>
<keyword evidence="5" id="KW-0812">Transmembrane</keyword>
<dbReference type="CDD" id="cd01127">
    <property type="entry name" value="TrwB_TraG_TraD_VirD4"/>
    <property type="match status" value="1"/>
</dbReference>
<keyword evidence="5" id="KW-0472">Membrane</keyword>
<dbReference type="GO" id="GO:0016020">
    <property type="term" value="C:membrane"/>
    <property type="evidence" value="ECO:0007669"/>
    <property type="project" value="UniProtKB-SubCell"/>
</dbReference>
<dbReference type="InterPro" id="IPR027417">
    <property type="entry name" value="P-loop_NTPase"/>
</dbReference>
<dbReference type="SMART" id="SM00240">
    <property type="entry name" value="FHA"/>
    <property type="match status" value="1"/>
</dbReference>
<evidence type="ECO:0000256" key="4">
    <source>
        <dbReference type="PROSITE-ProRule" id="PRU00289"/>
    </source>
</evidence>
<dbReference type="NCBIfam" id="TIGR03928">
    <property type="entry name" value="T7_EssCb_Firm"/>
    <property type="match status" value="1"/>
</dbReference>
<dbReference type="SUPFAM" id="SSF52540">
    <property type="entry name" value="P-loop containing nucleoside triphosphate hydrolases"/>
    <property type="match status" value="2"/>
</dbReference>
<evidence type="ECO:0000256" key="3">
    <source>
        <dbReference type="ARBA" id="ARBA00022840"/>
    </source>
</evidence>
<protein>
    <submittedName>
        <fullName evidence="8">Uncharacterized protein</fullName>
    </submittedName>
</protein>
<dbReference type="PANTHER" id="PTHR22683">
    <property type="entry name" value="SPORULATION PROTEIN RELATED"/>
    <property type="match status" value="1"/>
</dbReference>
<dbReference type="PROSITE" id="PS50901">
    <property type="entry name" value="FTSK"/>
    <property type="match status" value="2"/>
</dbReference>
<feature type="binding site" evidence="4">
    <location>
        <begin position="704"/>
        <end position="711"/>
    </location>
    <ligand>
        <name>ATP</name>
        <dbReference type="ChEBI" id="CHEBI:30616"/>
    </ligand>
</feature>
<dbReference type="Gene3D" id="3.40.50.300">
    <property type="entry name" value="P-loop containing nucleotide triphosphate hydrolases"/>
    <property type="match status" value="2"/>
</dbReference>
<dbReference type="RefSeq" id="WP_046522951.1">
    <property type="nucleotide sequence ID" value="NZ_LAYY01000005.1"/>
</dbReference>
<evidence type="ECO:0000256" key="5">
    <source>
        <dbReference type="SAM" id="Phobius"/>
    </source>
</evidence>
<dbReference type="InterPro" id="IPR008984">
    <property type="entry name" value="SMAD_FHA_dom_sf"/>
</dbReference>
<keyword evidence="9" id="KW-1185">Reference proteome</keyword>
<evidence type="ECO:0000256" key="2">
    <source>
        <dbReference type="ARBA" id="ARBA00022741"/>
    </source>
</evidence>
<dbReference type="InterPro" id="IPR002543">
    <property type="entry name" value="FtsK_dom"/>
</dbReference>
<reference evidence="8 9" key="1">
    <citation type="submission" date="2015-04" db="EMBL/GenBank/DDBJ databases">
        <title>Taxonomic description and genome sequence of Bacillus campisalis sp. nov., a novel member of the genus Bacillus isolated from solar saltern.</title>
        <authorList>
            <person name="Mathan Kumar R."/>
            <person name="Kaur G."/>
            <person name="Kumar A."/>
            <person name="Singh N.K."/>
            <person name="Kaur N."/>
            <person name="Kumar N."/>
            <person name="Mayilraj S."/>
        </authorList>
    </citation>
    <scope>NUCLEOTIDE SEQUENCE [LARGE SCALE GENOMIC DNA]</scope>
    <source>
        <strain evidence="8 9">SA2-6</strain>
    </source>
</reference>
<feature type="domain" description="FtsK" evidence="7">
    <location>
        <begin position="1059"/>
        <end position="1244"/>
    </location>
</feature>
<feature type="transmembrane region" description="Helical" evidence="5">
    <location>
        <begin position="264"/>
        <end position="286"/>
    </location>
</feature>
<dbReference type="Gene3D" id="2.60.200.20">
    <property type="match status" value="1"/>
</dbReference>
<feature type="transmembrane region" description="Helical" evidence="5">
    <location>
        <begin position="298"/>
        <end position="319"/>
    </location>
</feature>
<evidence type="ECO:0000313" key="9">
    <source>
        <dbReference type="Proteomes" id="UP000034166"/>
    </source>
</evidence>
<dbReference type="Pfam" id="PF01580">
    <property type="entry name" value="FtsK_SpoIIIE"/>
    <property type="match status" value="2"/>
</dbReference>
<evidence type="ECO:0000256" key="1">
    <source>
        <dbReference type="ARBA" id="ARBA00022737"/>
    </source>
</evidence>
<accession>A0A0M2T1A4</accession>
<dbReference type="GO" id="GO:0003677">
    <property type="term" value="F:DNA binding"/>
    <property type="evidence" value="ECO:0007669"/>
    <property type="project" value="InterPro"/>
</dbReference>
<comment type="caution">
    <text evidence="8">The sequence shown here is derived from an EMBL/GenBank/DDBJ whole genome shotgun (WGS) entry which is preliminary data.</text>
</comment>
<dbReference type="SUPFAM" id="SSF49879">
    <property type="entry name" value="SMAD/FHA domain"/>
    <property type="match status" value="1"/>
</dbReference>
<evidence type="ECO:0000259" key="7">
    <source>
        <dbReference type="PROSITE" id="PS50901"/>
    </source>
</evidence>
<feature type="binding site" evidence="4">
    <location>
        <begin position="1078"/>
        <end position="1085"/>
    </location>
    <ligand>
        <name>ATP</name>
        <dbReference type="ChEBI" id="CHEBI:30616"/>
    </ligand>
</feature>
<dbReference type="PROSITE" id="PS50006">
    <property type="entry name" value="FHA_DOMAIN"/>
    <property type="match status" value="1"/>
</dbReference>
<keyword evidence="2 4" id="KW-0547">Nucleotide-binding</keyword>
<name>A0A0M2T1A4_9BACI</name>
<dbReference type="Proteomes" id="UP000034166">
    <property type="component" value="Unassembled WGS sequence"/>
</dbReference>
<keyword evidence="3 4" id="KW-0067">ATP-binding</keyword>
<sequence>MILTLFDRDKAFNLVLPERVTGRYVLTTEDEDGNPMELMAVEAEDGQWHLKSNKHACLKNEQQEILGKTRLEPFKTYTIHRGHPQSSSALLYVEPPTQGRNQYTKHTAIANVIKIGRSKENHICFSNKLVSGSHCMIHYTPDGQAVIRDLDSSNGTYVNGEAIKEKQLKVGDVILIMGLKIIFNGRLLSLNNPHGAVFLDSRALEPFLPEKPVIEEETELEEFGPPPEKEGLFYRSPRFKRDISTALIKIDPPPQQPNPDETPLALLIGPSVTMGMASLFTALIMIQNVTSNNGDMRMALPMLVMSISMLIGTVLWPILTKKYEKKKRLKQEKHRQEKYSAYLEEMKHVIEKECTYQSEILHENHVTLDNCIGRIKNRERNLWERGIGQDDFLKIRLGLGNLPLNADIRYPEKKFQLEDDNLQDELYELASAPKVLKNVPVTLSLIEDRITGIIGSRPEVKDFVKGLIFQLASLHSYDELKLVFLYDDSEQEDWKFVKWLPHVWNDSHNVRFIATDPSEAKELSAYFEKEIAAEGEQPQHTVVLSMSKSLASKAELVNLLLKDKSIEGYSLIALYDELQNLPKECCNVIEVNGRESKIYDKDDISGKYIGFHAEGLKEDAEELAVTLGNIQLAVSQEAYVLPEMLTFLEMFGVGKIEHLNALTRWKENNPTVSIETPIGVDNSGELFKLDLHEKYHGPHGLIAGMTGSGKSEFIMTFILSLAVNYHPDEVAFILIDYKGGGMANAFTDLPHLAGTITNLDGAAVNRSLISIQSELKRRQNIFSQTGRDLDQSNIDIYKYQKLYREGLVTEPLQHLFIISDEFAELKSQQPEFMEQLVSAARIGRSLGVHLILATQKPSGVVDDQIWSNSKFRISLKVQEKADSMEVIKRPDAAELSTTGRFYLQVGFNELFELGQSAWAGAPYYPSDKVEKSKDDSIVVIDELGRVVKSARIDRRKNIAENPPKQIDEITDYLAHLAQQESISVRQLWLEPIPARIYLDELKTKYAPRLEQQQALSEVAAASETEMQTAVGTGMQSPTARTKNFILNPVIGEYDDPANQRQMVMKMPITRDGNGIIYGVAGGGKTTMIATMIYSLMEEHTPEEVNFYLLDFSAETLSWFREAPHVGDVILSHESEKISNLMKMLADEIDTRKKLLGMYGGDFMTYNKLSEEGLASTVVVIHNYSAFAEMYESQEEQISFLTREGVKYGIYFILTASNTGAVRYRLLQNFKQLYVLQLNDMSEYSGILGSTDGVYPSKFKGRGVFKTDAAYEFQTSLITRETSNMYQFITDYCRELAASWNGPVAKRVPILPEKVDAQYLQGDLLDRRGRLAVGIEKNSLAVSRFDVKNEYISVAAATSSDLTAPFMQGAAEALSTLQDGKVIVLDGSQQFVSDENRIYEYAAQPAQVESQVVQLFHELVYRNNTNKDRMAEGLEPLLFDKITILIHAYSELLLSLSPDAQDKLKVFLEKGSGLNVHVLLSDSSDRISGYSFESWFKQHVSLSDFIWIGSGIADQFILKAKISTDMYGEVPEGFGYVVVKGKPVLVKMLATSLEVDEEAVFHG</sequence>
<keyword evidence="1" id="KW-0677">Repeat</keyword>
<gene>
    <name evidence="8" type="ORF">WQ57_05710</name>
</gene>
<dbReference type="CDD" id="cd00060">
    <property type="entry name" value="FHA"/>
    <property type="match status" value="1"/>
</dbReference>
<feature type="domain" description="FHA" evidence="6">
    <location>
        <begin position="113"/>
        <end position="163"/>
    </location>
</feature>
<dbReference type="PANTHER" id="PTHR22683:SF1">
    <property type="entry name" value="TYPE VII SECRETION SYSTEM PROTEIN ESSC"/>
    <property type="match status" value="1"/>
</dbReference>
<dbReference type="PATRIC" id="fig|1408103.3.peg.1283"/>
<dbReference type="InterPro" id="IPR000253">
    <property type="entry name" value="FHA_dom"/>
</dbReference>
<dbReference type="InterPro" id="IPR050206">
    <property type="entry name" value="FtsK/SpoIIIE/SftA"/>
</dbReference>
<dbReference type="Pfam" id="PF00498">
    <property type="entry name" value="FHA"/>
    <property type="match status" value="1"/>
</dbReference>